<feature type="region of interest" description="Disordered" evidence="1">
    <location>
        <begin position="41"/>
        <end position="105"/>
    </location>
</feature>
<evidence type="ECO:0000256" key="1">
    <source>
        <dbReference type="SAM" id="MobiDB-lite"/>
    </source>
</evidence>
<evidence type="ECO:0000313" key="4">
    <source>
        <dbReference type="Proteomes" id="UP000239899"/>
    </source>
</evidence>
<keyword evidence="4" id="KW-1185">Reference proteome</keyword>
<reference evidence="3 4" key="1">
    <citation type="journal article" date="2018" name="Plant J.">
        <title>Genome sequences of Chlorella sorokiniana UTEX 1602 and Micractinium conductrix SAG 241.80: implications to maltose excretion by a green alga.</title>
        <authorList>
            <person name="Arriola M.B."/>
            <person name="Velmurugan N."/>
            <person name="Zhang Y."/>
            <person name="Plunkett M.H."/>
            <person name="Hondzo H."/>
            <person name="Barney B.M."/>
        </authorList>
    </citation>
    <scope>NUCLEOTIDE SEQUENCE [LARGE SCALE GENOMIC DNA]</scope>
    <source>
        <strain evidence="4">UTEX 1602</strain>
    </source>
</reference>
<comment type="caution">
    <text evidence="3">The sequence shown here is derived from an EMBL/GenBank/DDBJ whole genome shotgun (WGS) entry which is preliminary data.</text>
</comment>
<dbReference type="Proteomes" id="UP000239899">
    <property type="component" value="Unassembled WGS sequence"/>
</dbReference>
<dbReference type="AlphaFoldDB" id="A0A2P6TV06"/>
<feature type="compositionally biased region" description="Low complexity" evidence="1">
    <location>
        <begin position="82"/>
        <end position="93"/>
    </location>
</feature>
<dbReference type="EMBL" id="LHPG02000006">
    <property type="protein sequence ID" value="PRW57903.1"/>
    <property type="molecule type" value="Genomic_DNA"/>
</dbReference>
<feature type="compositionally biased region" description="Basic residues" evidence="1">
    <location>
        <begin position="49"/>
        <end position="60"/>
    </location>
</feature>
<feature type="transmembrane region" description="Helical" evidence="2">
    <location>
        <begin position="243"/>
        <end position="269"/>
    </location>
</feature>
<proteinExistence type="predicted"/>
<dbReference type="OrthoDB" id="541275at2759"/>
<keyword evidence="2" id="KW-0812">Transmembrane</keyword>
<evidence type="ECO:0000313" key="3">
    <source>
        <dbReference type="EMBL" id="PRW57903.1"/>
    </source>
</evidence>
<feature type="transmembrane region" description="Helical" evidence="2">
    <location>
        <begin position="199"/>
        <end position="217"/>
    </location>
</feature>
<feature type="compositionally biased region" description="Gly residues" evidence="1">
    <location>
        <begin position="94"/>
        <end position="105"/>
    </location>
</feature>
<organism evidence="3 4">
    <name type="scientific">Chlorella sorokiniana</name>
    <name type="common">Freshwater green alga</name>
    <dbReference type="NCBI Taxonomy" id="3076"/>
    <lineage>
        <taxon>Eukaryota</taxon>
        <taxon>Viridiplantae</taxon>
        <taxon>Chlorophyta</taxon>
        <taxon>core chlorophytes</taxon>
        <taxon>Trebouxiophyceae</taxon>
        <taxon>Chlorellales</taxon>
        <taxon>Chlorellaceae</taxon>
        <taxon>Chlorella clade</taxon>
        <taxon>Chlorella</taxon>
    </lineage>
</organism>
<accession>A0A2P6TV06</accession>
<feature type="transmembrane region" description="Helical" evidence="2">
    <location>
        <begin position="117"/>
        <end position="140"/>
    </location>
</feature>
<keyword evidence="2" id="KW-1133">Transmembrane helix</keyword>
<gene>
    <name evidence="3" type="ORF">C2E21_3557</name>
</gene>
<name>A0A2P6TV06_CHLSO</name>
<sequence>MPTASVTAAIAPPPPLMPAHCRLQPAASRAAPVAAALRPGSLAQQLQRQQHRSLRQHVRCRQGADDGEPSSSGSGPSGGGSSSSSSESGSSNGPSGGGNQGGNRNKGGGDVLQNVELLVGDCLCLICFALYKQITALIFLPSFPGWLAPLAFNPVRFLEFFSFTATLLGTWVAAGMLSGGYRFAATADVQTALSRTCRMWLISMPVAAAQLVLLTAAEDATLVGDEGFASALPLAASGPGEPFVTAAGVLGLMCVWRAFFAIYLDLWSFRGADAVRRDRVKDMQHFADSLKGAMLMSLAFCAVLQCLGGLVGEEQLELLVSSLFNGQQLASAAGGLL</sequence>
<protein>
    <submittedName>
        <fullName evidence="3">Uncharacterized protein</fullName>
    </submittedName>
</protein>
<evidence type="ECO:0000256" key="2">
    <source>
        <dbReference type="SAM" id="Phobius"/>
    </source>
</evidence>
<keyword evidence="2" id="KW-0472">Membrane</keyword>
<feature type="transmembrane region" description="Helical" evidence="2">
    <location>
        <begin position="160"/>
        <end position="178"/>
    </location>
</feature>